<feature type="domain" description="Trafficking protein particle complex subunit 13 middle" evidence="4">
    <location>
        <begin position="163"/>
        <end position="287"/>
    </location>
</feature>
<dbReference type="InterPro" id="IPR010378">
    <property type="entry name" value="TRAPPC13"/>
</dbReference>
<sequence>FHKILISVMRLTRPSLFTGVSVTCDPRDIPGDILNIECKNDMAIPQPDTGIGQVLLLPQSFGNIYLGETFACCICVHNSSNDVVYDVALKAILQMSNQRVPLLDEEENDLTQLAPDDLINKIIQHEVKEIGTHILVCAVHYKGIGGFEQSFRKFFKFQVLKPLDVKTKFYNAESEEVYLEAGIQNITSGPIFLEKVNLEPAPSYVVTPLNSIVGHDSSKIDTVFGPVGCVNPHDTRQYLFCLRPGPQARNNPSSLKQTANIGKLDIVWRTNMGDKGRLQTSQLQRMILASQYGDLKVMVEKVPNVVKLEEQFDIILSITNISEKDLSLHLDFLPGGFATEWHCASSRYLQKLPVGKTLTVDLSLMPLKLGLQTIAGVKLTDTFLKRSYIYENLAQVFVVNEITEERQRFLSQWIQQEV</sequence>
<dbReference type="InterPro" id="IPR055428">
    <property type="entry name" value="TRAPPC13_C"/>
</dbReference>
<evidence type="ECO:0000313" key="6">
    <source>
        <dbReference type="Proteomes" id="UP000326759"/>
    </source>
</evidence>
<evidence type="ECO:0000256" key="1">
    <source>
        <dbReference type="ARBA" id="ARBA00010785"/>
    </source>
</evidence>
<dbReference type="Proteomes" id="UP000326759">
    <property type="component" value="Unassembled WGS sequence"/>
</dbReference>
<evidence type="ECO:0000313" key="5">
    <source>
        <dbReference type="EMBL" id="KAB7507409.1"/>
    </source>
</evidence>
<proteinExistence type="inferred from homology"/>
<dbReference type="Pfam" id="PF06159">
    <property type="entry name" value="TRAPPC13_N"/>
    <property type="match status" value="1"/>
</dbReference>
<evidence type="ECO:0000259" key="4">
    <source>
        <dbReference type="Pfam" id="PF23647"/>
    </source>
</evidence>
<dbReference type="OrthoDB" id="10250284at2759"/>
<dbReference type="PANTHER" id="PTHR13134">
    <property type="entry name" value="TRAFFICKING PROTEIN PARTICLE COMPLEX SUBUNIT 13"/>
    <property type="match status" value="1"/>
</dbReference>
<gene>
    <name evidence="5" type="primary">trappc13</name>
    <name evidence="5" type="ORF">Anas_01548</name>
</gene>
<dbReference type="PANTHER" id="PTHR13134:SF3">
    <property type="entry name" value="TRAFFICKING PROTEIN PARTICLE COMPLEX SUBUNIT 13"/>
    <property type="match status" value="1"/>
</dbReference>
<accession>A0A5N5TMP2</accession>
<dbReference type="InterPro" id="IPR055427">
    <property type="entry name" value="TRAPPC13_N"/>
</dbReference>
<feature type="non-terminal residue" evidence="5">
    <location>
        <position position="1"/>
    </location>
</feature>
<dbReference type="Pfam" id="PF23647">
    <property type="entry name" value="TRAPPC13_M"/>
    <property type="match status" value="1"/>
</dbReference>
<organism evidence="5 6">
    <name type="scientific">Armadillidium nasatum</name>
    <dbReference type="NCBI Taxonomy" id="96803"/>
    <lineage>
        <taxon>Eukaryota</taxon>
        <taxon>Metazoa</taxon>
        <taxon>Ecdysozoa</taxon>
        <taxon>Arthropoda</taxon>
        <taxon>Crustacea</taxon>
        <taxon>Multicrustacea</taxon>
        <taxon>Malacostraca</taxon>
        <taxon>Eumalacostraca</taxon>
        <taxon>Peracarida</taxon>
        <taxon>Isopoda</taxon>
        <taxon>Oniscidea</taxon>
        <taxon>Crinocheta</taxon>
        <taxon>Armadillidiidae</taxon>
        <taxon>Armadillidium</taxon>
    </lineage>
</organism>
<dbReference type="InterPro" id="IPR055429">
    <property type="entry name" value="TRAPPC13_M"/>
</dbReference>
<comment type="caution">
    <text evidence="5">The sequence shown here is derived from an EMBL/GenBank/DDBJ whole genome shotgun (WGS) entry which is preliminary data.</text>
</comment>
<dbReference type="Pfam" id="PF23643">
    <property type="entry name" value="TRAPPC13_C"/>
    <property type="match status" value="1"/>
</dbReference>
<dbReference type="GO" id="GO:1990072">
    <property type="term" value="C:TRAPPIII protein complex"/>
    <property type="evidence" value="ECO:0007669"/>
    <property type="project" value="TreeGrafter"/>
</dbReference>
<keyword evidence="6" id="KW-1185">Reference proteome</keyword>
<name>A0A5N5TMP2_9CRUS</name>
<protein>
    <submittedName>
        <fullName evidence="5">Trafficking protein particle complex subunit 13</fullName>
    </submittedName>
</protein>
<reference evidence="5 6" key="1">
    <citation type="journal article" date="2019" name="PLoS Biol.">
        <title>Sex chromosomes control vertical transmission of feminizing Wolbachia symbionts in an isopod.</title>
        <authorList>
            <person name="Becking T."/>
            <person name="Chebbi M.A."/>
            <person name="Giraud I."/>
            <person name="Moumen B."/>
            <person name="Laverre T."/>
            <person name="Caubet Y."/>
            <person name="Peccoud J."/>
            <person name="Gilbert C."/>
            <person name="Cordaux R."/>
        </authorList>
    </citation>
    <scope>NUCLEOTIDE SEQUENCE [LARGE SCALE GENOMIC DNA]</scope>
    <source>
        <strain evidence="5">ANa2</strain>
        <tissue evidence="5">Whole body excluding digestive tract and cuticle</tissue>
    </source>
</reference>
<dbReference type="AlphaFoldDB" id="A0A5N5TMP2"/>
<dbReference type="EMBL" id="SEYY01000357">
    <property type="protein sequence ID" value="KAB7507409.1"/>
    <property type="molecule type" value="Genomic_DNA"/>
</dbReference>
<feature type="domain" description="Trafficking protein particle complex subunit 13 N-terminal" evidence="2">
    <location>
        <begin position="3"/>
        <end position="159"/>
    </location>
</feature>
<evidence type="ECO:0000259" key="2">
    <source>
        <dbReference type="Pfam" id="PF06159"/>
    </source>
</evidence>
<comment type="similarity">
    <text evidence="1">Belongs to the TRAPPC13 family.</text>
</comment>
<evidence type="ECO:0000259" key="3">
    <source>
        <dbReference type="Pfam" id="PF23643"/>
    </source>
</evidence>
<feature type="domain" description="Trafficking protein particle complex subunit 13 C-terminal" evidence="3">
    <location>
        <begin position="303"/>
        <end position="398"/>
    </location>
</feature>